<gene>
    <name evidence="2" type="primary">Contig8535.g9116</name>
    <name evidence="2" type="ORF">STYLEM_17177</name>
</gene>
<dbReference type="AlphaFoldDB" id="A0A078B4C1"/>
<evidence type="ECO:0000313" key="2">
    <source>
        <dbReference type="EMBL" id="CDW88062.1"/>
    </source>
</evidence>
<dbReference type="Pfam" id="PF00535">
    <property type="entry name" value="Glycos_transf_2"/>
    <property type="match status" value="1"/>
</dbReference>
<keyword evidence="3" id="KW-1185">Reference proteome</keyword>
<dbReference type="EMBL" id="CCKQ01016185">
    <property type="protein sequence ID" value="CDW88062.1"/>
    <property type="molecule type" value="Genomic_DNA"/>
</dbReference>
<dbReference type="SUPFAM" id="SSF53448">
    <property type="entry name" value="Nucleotide-diphospho-sugar transferases"/>
    <property type="match status" value="1"/>
</dbReference>
<dbReference type="CDD" id="cd00761">
    <property type="entry name" value="Glyco_tranf_GTA_type"/>
    <property type="match status" value="1"/>
</dbReference>
<accession>A0A078B4C1</accession>
<name>A0A078B4C1_STYLE</name>
<evidence type="ECO:0000313" key="3">
    <source>
        <dbReference type="Proteomes" id="UP000039865"/>
    </source>
</evidence>
<protein>
    <recommendedName>
        <fullName evidence="1">Glycosyltransferase 2-like domain-containing protein</fullName>
    </recommendedName>
</protein>
<evidence type="ECO:0000259" key="1">
    <source>
        <dbReference type="Pfam" id="PF00535"/>
    </source>
</evidence>
<dbReference type="OrthoDB" id="326644at2759"/>
<reference evidence="2 3" key="1">
    <citation type="submission" date="2014-06" db="EMBL/GenBank/DDBJ databases">
        <authorList>
            <person name="Swart Estienne"/>
        </authorList>
    </citation>
    <scope>NUCLEOTIDE SEQUENCE [LARGE SCALE GENOMIC DNA]</scope>
    <source>
        <strain evidence="2 3">130c</strain>
    </source>
</reference>
<dbReference type="InParanoid" id="A0A078B4C1"/>
<dbReference type="PANTHER" id="PTHR22916:SF3">
    <property type="entry name" value="UDP-GLCNAC:BETAGAL BETA-1,3-N-ACETYLGLUCOSAMINYLTRANSFERASE-LIKE PROTEIN 1"/>
    <property type="match status" value="1"/>
</dbReference>
<dbReference type="PANTHER" id="PTHR22916">
    <property type="entry name" value="GLYCOSYLTRANSFERASE"/>
    <property type="match status" value="1"/>
</dbReference>
<dbReference type="Gene3D" id="3.90.550.10">
    <property type="entry name" value="Spore Coat Polysaccharide Biosynthesis Protein SpsA, Chain A"/>
    <property type="match status" value="2"/>
</dbReference>
<proteinExistence type="predicted"/>
<dbReference type="InterPro" id="IPR029044">
    <property type="entry name" value="Nucleotide-diphossugar_trans"/>
</dbReference>
<feature type="domain" description="Glycosyltransferase 2-like" evidence="1">
    <location>
        <begin position="139"/>
        <end position="187"/>
    </location>
</feature>
<dbReference type="GO" id="GO:0016758">
    <property type="term" value="F:hexosyltransferase activity"/>
    <property type="evidence" value="ECO:0007669"/>
    <property type="project" value="UniProtKB-ARBA"/>
</dbReference>
<sequence length="636" mass="75740">MIAIKNKDLLDYINPQFKNIPSIKFILTEDVNDFAKDSIIKPQQDPIKFMHYNSYLNKKDIKITTTQFSKLLNCSYDYLGCDEATLDFVRYLMIDTFLNQEILHDIKQLEFINQIEYIYTHLYYLEQARSNPEKYPLASVVMSCHNRDYYLLVSVQHVLQQTYVNWELLISDDGSSNPKTLQILQLIQNIPRSRGEFVAIQDDDDIMMPFRLEYQIDFLKRNPEYEVCASAYMPVTEIGVPKYYASNYVHSFDEAKALFMQVNFAAHSTFTVRMTDRMKKYYIYNHQTAYDYSLWLKLLFDLENEDIRFFSLPRHVTGIRVHSQRMSHNSYEYSHYQKWIPLKQIEIAEKISPDIYENASYQYYQHQQFELQKKIFACIYHQGSLQKLLTNIGQLKDFVDNFIIVYVLTPSEYQIMNEIFNNPMFSDYQSKNTLHIIKVTGTRYKGYIDSELPNIFTRLLEDKNLQDQDYILLSNTSEFINPFQLKRFYQLSQDFGIFGLRYLQSVDKEDYLYQKTKIISYHLFRNIGYKAIREYVIDEDIFKLVPQPRFEDKLYTLFINGEYLNVNTMKDAGIFIDDCQNYQPSLANKPNYKDNTFSAPSQKRKLENFYISSNDIFQSYCGINIEDKNNYVKTEL</sequence>
<organism evidence="2 3">
    <name type="scientific">Stylonychia lemnae</name>
    <name type="common">Ciliate</name>
    <dbReference type="NCBI Taxonomy" id="5949"/>
    <lineage>
        <taxon>Eukaryota</taxon>
        <taxon>Sar</taxon>
        <taxon>Alveolata</taxon>
        <taxon>Ciliophora</taxon>
        <taxon>Intramacronucleata</taxon>
        <taxon>Spirotrichea</taxon>
        <taxon>Stichotrichia</taxon>
        <taxon>Sporadotrichida</taxon>
        <taxon>Oxytrichidae</taxon>
        <taxon>Stylonychinae</taxon>
        <taxon>Stylonychia</taxon>
    </lineage>
</organism>
<dbReference type="Proteomes" id="UP000039865">
    <property type="component" value="Unassembled WGS sequence"/>
</dbReference>
<dbReference type="InterPro" id="IPR001173">
    <property type="entry name" value="Glyco_trans_2-like"/>
</dbReference>